<gene>
    <name evidence="1" type="ORF">PoB_007036500</name>
</gene>
<proteinExistence type="predicted"/>
<evidence type="ECO:0000313" key="1">
    <source>
        <dbReference type="EMBL" id="GFO43860.1"/>
    </source>
</evidence>
<comment type="caution">
    <text evidence="1">The sequence shown here is derived from an EMBL/GenBank/DDBJ whole genome shotgun (WGS) entry which is preliminary data.</text>
</comment>
<organism evidence="1 2">
    <name type="scientific">Plakobranchus ocellatus</name>
    <dbReference type="NCBI Taxonomy" id="259542"/>
    <lineage>
        <taxon>Eukaryota</taxon>
        <taxon>Metazoa</taxon>
        <taxon>Spiralia</taxon>
        <taxon>Lophotrochozoa</taxon>
        <taxon>Mollusca</taxon>
        <taxon>Gastropoda</taxon>
        <taxon>Heterobranchia</taxon>
        <taxon>Euthyneura</taxon>
        <taxon>Panpulmonata</taxon>
        <taxon>Sacoglossa</taxon>
        <taxon>Placobranchoidea</taxon>
        <taxon>Plakobranchidae</taxon>
        <taxon>Plakobranchus</taxon>
    </lineage>
</organism>
<protein>
    <submittedName>
        <fullName evidence="1">Uncharacterized protein</fullName>
    </submittedName>
</protein>
<accession>A0AAV4DIM7</accession>
<evidence type="ECO:0000313" key="2">
    <source>
        <dbReference type="Proteomes" id="UP000735302"/>
    </source>
</evidence>
<reference evidence="1 2" key="1">
    <citation type="journal article" date="2021" name="Elife">
        <title>Chloroplast acquisition without the gene transfer in kleptoplastic sea slugs, Plakobranchus ocellatus.</title>
        <authorList>
            <person name="Maeda T."/>
            <person name="Takahashi S."/>
            <person name="Yoshida T."/>
            <person name="Shimamura S."/>
            <person name="Takaki Y."/>
            <person name="Nagai Y."/>
            <person name="Toyoda A."/>
            <person name="Suzuki Y."/>
            <person name="Arimoto A."/>
            <person name="Ishii H."/>
            <person name="Satoh N."/>
            <person name="Nishiyama T."/>
            <person name="Hasebe M."/>
            <person name="Maruyama T."/>
            <person name="Minagawa J."/>
            <person name="Obokata J."/>
            <person name="Shigenobu S."/>
        </authorList>
    </citation>
    <scope>NUCLEOTIDE SEQUENCE [LARGE SCALE GENOMIC DNA]</scope>
</reference>
<name>A0AAV4DIM7_9GAST</name>
<dbReference type="AlphaFoldDB" id="A0AAV4DIM7"/>
<dbReference type="Proteomes" id="UP000735302">
    <property type="component" value="Unassembled WGS sequence"/>
</dbReference>
<keyword evidence="2" id="KW-1185">Reference proteome</keyword>
<sequence>MYTPGHNIACRPIRFRLVQHTSLPEVPVASSYPGDHPSFIPLLHRSELFPWMKKVARTWPRHPRISDLETATSDLLSAHAVECTQYQNPADPSQLCRNPRASPVIEVHL</sequence>
<dbReference type="EMBL" id="BLXT01007928">
    <property type="protein sequence ID" value="GFO43860.1"/>
    <property type="molecule type" value="Genomic_DNA"/>
</dbReference>